<dbReference type="Pfam" id="PF12911">
    <property type="entry name" value="OppC_N"/>
    <property type="match status" value="1"/>
</dbReference>
<keyword evidence="6 7" id="KW-0472">Membrane</keyword>
<feature type="region of interest" description="Disordered" evidence="8">
    <location>
        <begin position="330"/>
        <end position="352"/>
    </location>
</feature>
<dbReference type="CDD" id="cd06261">
    <property type="entry name" value="TM_PBP2"/>
    <property type="match status" value="1"/>
</dbReference>
<feature type="transmembrane region" description="Helical" evidence="7">
    <location>
        <begin position="119"/>
        <end position="144"/>
    </location>
</feature>
<gene>
    <name evidence="10" type="ORF">GSY69_01990</name>
</gene>
<feature type="transmembrane region" description="Helical" evidence="7">
    <location>
        <begin position="151"/>
        <end position="176"/>
    </location>
</feature>
<feature type="compositionally biased region" description="Low complexity" evidence="8">
    <location>
        <begin position="1"/>
        <end position="25"/>
    </location>
</feature>
<dbReference type="RefSeq" id="WP_160952224.1">
    <property type="nucleotide sequence ID" value="NZ_WWEQ01000005.1"/>
</dbReference>
<dbReference type="EMBL" id="WWEQ01000005">
    <property type="protein sequence ID" value="MYM18780.1"/>
    <property type="molecule type" value="Genomic_DNA"/>
</dbReference>
<evidence type="ECO:0000256" key="6">
    <source>
        <dbReference type="ARBA" id="ARBA00023136"/>
    </source>
</evidence>
<reference evidence="10 11" key="1">
    <citation type="submission" date="2020-01" db="EMBL/GenBank/DDBJ databases">
        <authorList>
            <person name="Deng T."/>
        </authorList>
    </citation>
    <scope>NUCLEOTIDE SEQUENCE [LARGE SCALE GENOMIC DNA]</scope>
    <source>
        <strain evidence="10 11">5221</strain>
    </source>
</reference>
<feature type="region of interest" description="Disordered" evidence="8">
    <location>
        <begin position="1"/>
        <end position="26"/>
    </location>
</feature>
<comment type="subcellular location">
    <subcellularLocation>
        <location evidence="1 7">Cell membrane</location>
        <topology evidence="1 7">Multi-pass membrane protein</topology>
    </subcellularLocation>
</comment>
<dbReference type="GO" id="GO:0055085">
    <property type="term" value="P:transmembrane transport"/>
    <property type="evidence" value="ECO:0007669"/>
    <property type="project" value="InterPro"/>
</dbReference>
<sequence length="352" mass="37261">MSTAAPVQPTGPGAAGPAPLPGAAKRAGESPLRRLPIVRHVRQAVGLQRGMLLGGLVICALILLCALFAPLIAPYGFAQMNDANGDFGTQQAPSAAHLWGTTVGGFDVFSRVVWGTRTAVFVIVVAVTISLIIGVVLGLVSGYLGGWLDRILVVVADAIYAFPSLLLAIVMTIVISGGQSKVVGGVMAAAISITVVFVPQYFRVVRAEAVRLKAEPFVESAQVIGVSKPRIIARHIYRNATRNIPLIFTLNASEAILTLAALGFLGFGIEPTSAAEWGFDLNKALSDVTSGIWWTALFPGLAIVLTVLGITLVGESMNDLNDPRLRLRKKPRRSRRARAQRARTGRTAAKEA</sequence>
<evidence type="ECO:0000259" key="9">
    <source>
        <dbReference type="PROSITE" id="PS50928"/>
    </source>
</evidence>
<comment type="caution">
    <text evidence="10">The sequence shown here is derived from an EMBL/GenBank/DDBJ whole genome shotgun (WGS) entry which is preliminary data.</text>
</comment>
<keyword evidence="3" id="KW-1003">Cell membrane</keyword>
<dbReference type="Pfam" id="PF00528">
    <property type="entry name" value="BPD_transp_1"/>
    <property type="match status" value="1"/>
</dbReference>
<name>A0A6N9H442_9MICO</name>
<evidence type="ECO:0000256" key="5">
    <source>
        <dbReference type="ARBA" id="ARBA00022989"/>
    </source>
</evidence>
<dbReference type="Gene3D" id="1.10.3720.10">
    <property type="entry name" value="MetI-like"/>
    <property type="match status" value="1"/>
</dbReference>
<evidence type="ECO:0000313" key="11">
    <source>
        <dbReference type="Proteomes" id="UP000469215"/>
    </source>
</evidence>
<keyword evidence="2 7" id="KW-0813">Transport</keyword>
<keyword evidence="11" id="KW-1185">Reference proteome</keyword>
<dbReference type="AlphaFoldDB" id="A0A6N9H442"/>
<dbReference type="PANTHER" id="PTHR43386">
    <property type="entry name" value="OLIGOPEPTIDE TRANSPORT SYSTEM PERMEASE PROTEIN APPC"/>
    <property type="match status" value="1"/>
</dbReference>
<dbReference type="SUPFAM" id="SSF161098">
    <property type="entry name" value="MetI-like"/>
    <property type="match status" value="1"/>
</dbReference>
<feature type="transmembrane region" description="Helical" evidence="7">
    <location>
        <begin position="52"/>
        <end position="73"/>
    </location>
</feature>
<evidence type="ECO:0000256" key="2">
    <source>
        <dbReference type="ARBA" id="ARBA00022448"/>
    </source>
</evidence>
<evidence type="ECO:0000256" key="3">
    <source>
        <dbReference type="ARBA" id="ARBA00022475"/>
    </source>
</evidence>
<dbReference type="InterPro" id="IPR025966">
    <property type="entry name" value="OppC_N"/>
</dbReference>
<keyword evidence="5 7" id="KW-1133">Transmembrane helix</keyword>
<feature type="transmembrane region" description="Helical" evidence="7">
    <location>
        <begin position="292"/>
        <end position="314"/>
    </location>
</feature>
<keyword evidence="4 7" id="KW-0812">Transmembrane</keyword>
<feature type="transmembrane region" description="Helical" evidence="7">
    <location>
        <begin position="244"/>
        <end position="269"/>
    </location>
</feature>
<evidence type="ECO:0000256" key="7">
    <source>
        <dbReference type="RuleBase" id="RU363032"/>
    </source>
</evidence>
<dbReference type="PANTHER" id="PTHR43386:SF1">
    <property type="entry name" value="D,D-DIPEPTIDE TRANSPORT SYSTEM PERMEASE PROTEIN DDPC-RELATED"/>
    <property type="match status" value="1"/>
</dbReference>
<evidence type="ECO:0000256" key="8">
    <source>
        <dbReference type="SAM" id="MobiDB-lite"/>
    </source>
</evidence>
<evidence type="ECO:0000256" key="4">
    <source>
        <dbReference type="ARBA" id="ARBA00022692"/>
    </source>
</evidence>
<dbReference type="Proteomes" id="UP000469215">
    <property type="component" value="Unassembled WGS sequence"/>
</dbReference>
<dbReference type="InterPro" id="IPR035906">
    <property type="entry name" value="MetI-like_sf"/>
</dbReference>
<proteinExistence type="inferred from homology"/>
<comment type="similarity">
    <text evidence="7">Belongs to the binding-protein-dependent transport system permease family.</text>
</comment>
<dbReference type="InterPro" id="IPR000515">
    <property type="entry name" value="MetI-like"/>
</dbReference>
<accession>A0A6N9H442</accession>
<protein>
    <submittedName>
        <fullName evidence="10">ABC transporter permease subunit</fullName>
    </submittedName>
</protein>
<dbReference type="PROSITE" id="PS50928">
    <property type="entry name" value="ABC_TM1"/>
    <property type="match status" value="1"/>
</dbReference>
<organism evidence="10 11">
    <name type="scientific">Brevibacterium rongguiense</name>
    <dbReference type="NCBI Taxonomy" id="2695267"/>
    <lineage>
        <taxon>Bacteria</taxon>
        <taxon>Bacillati</taxon>
        <taxon>Actinomycetota</taxon>
        <taxon>Actinomycetes</taxon>
        <taxon>Micrococcales</taxon>
        <taxon>Brevibacteriaceae</taxon>
        <taxon>Brevibacterium</taxon>
    </lineage>
</organism>
<feature type="domain" description="ABC transmembrane type-1" evidence="9">
    <location>
        <begin position="116"/>
        <end position="314"/>
    </location>
</feature>
<dbReference type="InterPro" id="IPR050366">
    <property type="entry name" value="BP-dependent_transpt_permease"/>
</dbReference>
<evidence type="ECO:0000313" key="10">
    <source>
        <dbReference type="EMBL" id="MYM18780.1"/>
    </source>
</evidence>
<feature type="compositionally biased region" description="Basic residues" evidence="8">
    <location>
        <begin position="330"/>
        <end position="344"/>
    </location>
</feature>
<feature type="transmembrane region" description="Helical" evidence="7">
    <location>
        <begin position="182"/>
        <end position="202"/>
    </location>
</feature>
<dbReference type="GO" id="GO:0005886">
    <property type="term" value="C:plasma membrane"/>
    <property type="evidence" value="ECO:0007669"/>
    <property type="project" value="UniProtKB-SubCell"/>
</dbReference>
<evidence type="ECO:0000256" key="1">
    <source>
        <dbReference type="ARBA" id="ARBA00004651"/>
    </source>
</evidence>